<evidence type="ECO:0008006" key="4">
    <source>
        <dbReference type="Google" id="ProtNLM"/>
    </source>
</evidence>
<reference evidence="2" key="1">
    <citation type="journal article" date="2020" name="Nat. Commun.">
        <title>Large-scale genome sequencing of mycorrhizal fungi provides insights into the early evolution of symbiotic traits.</title>
        <authorList>
            <person name="Miyauchi S."/>
            <person name="Kiss E."/>
            <person name="Kuo A."/>
            <person name="Drula E."/>
            <person name="Kohler A."/>
            <person name="Sanchez-Garcia M."/>
            <person name="Morin E."/>
            <person name="Andreopoulos B."/>
            <person name="Barry K.W."/>
            <person name="Bonito G."/>
            <person name="Buee M."/>
            <person name="Carver A."/>
            <person name="Chen C."/>
            <person name="Cichocki N."/>
            <person name="Clum A."/>
            <person name="Culley D."/>
            <person name="Crous P.W."/>
            <person name="Fauchery L."/>
            <person name="Girlanda M."/>
            <person name="Hayes R.D."/>
            <person name="Keri Z."/>
            <person name="LaButti K."/>
            <person name="Lipzen A."/>
            <person name="Lombard V."/>
            <person name="Magnuson J."/>
            <person name="Maillard F."/>
            <person name="Murat C."/>
            <person name="Nolan M."/>
            <person name="Ohm R.A."/>
            <person name="Pangilinan J."/>
            <person name="Pereira M.F."/>
            <person name="Perotto S."/>
            <person name="Peter M."/>
            <person name="Pfister S."/>
            <person name="Riley R."/>
            <person name="Sitrit Y."/>
            <person name="Stielow J.B."/>
            <person name="Szollosi G."/>
            <person name="Zifcakova L."/>
            <person name="Stursova M."/>
            <person name="Spatafora J.W."/>
            <person name="Tedersoo L."/>
            <person name="Vaario L.M."/>
            <person name="Yamada A."/>
            <person name="Yan M."/>
            <person name="Wang P."/>
            <person name="Xu J."/>
            <person name="Bruns T."/>
            <person name="Baldrian P."/>
            <person name="Vilgalys R."/>
            <person name="Dunand C."/>
            <person name="Henrissat B."/>
            <person name="Grigoriev I.V."/>
            <person name="Hibbett D."/>
            <person name="Nagy L.G."/>
            <person name="Martin F.M."/>
        </authorList>
    </citation>
    <scope>NUCLEOTIDE SEQUENCE</scope>
    <source>
        <strain evidence="2">UP504</strain>
    </source>
</reference>
<accession>A0A9P6B7R0</accession>
<feature type="compositionally biased region" description="Basic and acidic residues" evidence="1">
    <location>
        <begin position="36"/>
        <end position="48"/>
    </location>
</feature>
<dbReference type="Proteomes" id="UP000886523">
    <property type="component" value="Unassembled WGS sequence"/>
</dbReference>
<dbReference type="InterPro" id="IPR035979">
    <property type="entry name" value="RBD_domain_sf"/>
</dbReference>
<dbReference type="EMBL" id="MU128918">
    <property type="protein sequence ID" value="KAF9519319.1"/>
    <property type="molecule type" value="Genomic_DNA"/>
</dbReference>
<dbReference type="AlphaFoldDB" id="A0A9P6B7R0"/>
<name>A0A9P6B7R0_9AGAM</name>
<proteinExistence type="predicted"/>
<dbReference type="GO" id="GO:0003676">
    <property type="term" value="F:nucleic acid binding"/>
    <property type="evidence" value="ECO:0007669"/>
    <property type="project" value="InterPro"/>
</dbReference>
<protein>
    <recommendedName>
        <fullName evidence="4">RRM domain-containing protein</fullName>
    </recommendedName>
</protein>
<evidence type="ECO:0000256" key="1">
    <source>
        <dbReference type="SAM" id="MobiDB-lite"/>
    </source>
</evidence>
<feature type="region of interest" description="Disordered" evidence="1">
    <location>
        <begin position="1"/>
        <end position="20"/>
    </location>
</feature>
<organism evidence="2 3">
    <name type="scientific">Hydnum rufescens UP504</name>
    <dbReference type="NCBI Taxonomy" id="1448309"/>
    <lineage>
        <taxon>Eukaryota</taxon>
        <taxon>Fungi</taxon>
        <taxon>Dikarya</taxon>
        <taxon>Basidiomycota</taxon>
        <taxon>Agaricomycotina</taxon>
        <taxon>Agaricomycetes</taxon>
        <taxon>Cantharellales</taxon>
        <taxon>Hydnaceae</taxon>
        <taxon>Hydnum</taxon>
    </lineage>
</organism>
<sequence>MFRNPPAPRANRIHSSPRDQVLARGPRIVPPAWRQQHQEQVVRTHETRVSVPSTSHRRLEAKPGGAILVENLPPDTTAQEVAELFKSTASILSTLHLEKGLSRSSG</sequence>
<evidence type="ECO:0000313" key="2">
    <source>
        <dbReference type="EMBL" id="KAF9519319.1"/>
    </source>
</evidence>
<comment type="caution">
    <text evidence="2">The sequence shown here is derived from an EMBL/GenBank/DDBJ whole genome shotgun (WGS) entry which is preliminary data.</text>
</comment>
<feature type="region of interest" description="Disordered" evidence="1">
    <location>
        <begin position="34"/>
        <end position="59"/>
    </location>
</feature>
<keyword evidence="3" id="KW-1185">Reference proteome</keyword>
<evidence type="ECO:0000313" key="3">
    <source>
        <dbReference type="Proteomes" id="UP000886523"/>
    </source>
</evidence>
<gene>
    <name evidence="2" type="ORF">BS47DRAFT_1337075</name>
</gene>
<dbReference type="SUPFAM" id="SSF54928">
    <property type="entry name" value="RNA-binding domain, RBD"/>
    <property type="match status" value="1"/>
</dbReference>